<feature type="region of interest" description="Disordered" evidence="1">
    <location>
        <begin position="1"/>
        <end position="62"/>
    </location>
</feature>
<evidence type="ECO:0000313" key="2">
    <source>
        <dbReference type="EMBL" id="OJA11655.1"/>
    </source>
</evidence>
<dbReference type="EMBL" id="LVVM01004979">
    <property type="protein sequence ID" value="OJA11655.1"/>
    <property type="molecule type" value="Genomic_DNA"/>
</dbReference>
<name>A0A1J8PT47_9AGAM</name>
<evidence type="ECO:0000313" key="3">
    <source>
        <dbReference type="Proteomes" id="UP000183567"/>
    </source>
</evidence>
<dbReference type="STRING" id="180088.A0A1J8PT47"/>
<protein>
    <submittedName>
        <fullName evidence="2">Uncharacterized protein</fullName>
    </submittedName>
</protein>
<evidence type="ECO:0000256" key="1">
    <source>
        <dbReference type="SAM" id="MobiDB-lite"/>
    </source>
</evidence>
<sequence length="421" mass="46341">MVNGNLKRMRQGDGGSDDGVNEQIPIHRTKFPRRNDGPPAYVTGTGSASEEDTSKHDGGLVDHPLNLCPEPPNEDHTHDVMDSLLDFTSSCSQDEISSRFDSISSALLSEYYLSIIHGSSETSYEILELEFYLQKSGYHEDSFTHGSADQEQSGQWYFHRAPKRANGSQDGIAATVAGGYRGGTRKGLDLTLGGPVRTKPSSTTEPRVILRGGILLRTIRRCHDKKVISGPSLVVDEILRLCNASNINELVSAKWQGDISALSAPSQPRSTYMYLRKRPALSPATSRVFRSPRIGLDLSYPETKGTATHPRVVFVGKLYRHFTHPELLVANGRTQTFVGLYLALILEKKHDSRSLKFRHELGKLTGIKDTTLARYLSDYQLGFENGKLVNFVGASGKGVSASASAYLRMMGTLERTLHEAS</sequence>
<keyword evidence="3" id="KW-1185">Reference proteome</keyword>
<dbReference type="OrthoDB" id="16851at2759"/>
<accession>A0A1J8PT47</accession>
<reference evidence="2 3" key="1">
    <citation type="submission" date="2016-03" db="EMBL/GenBank/DDBJ databases">
        <title>Comparative genomics of the ectomycorrhizal sister species Rhizopogon vinicolor and Rhizopogon vesiculosus (Basidiomycota: Boletales) reveals a divergence of the mating type B locus.</title>
        <authorList>
            <person name="Mujic A.B."/>
            <person name="Kuo A."/>
            <person name="Tritt A."/>
            <person name="Lipzen A."/>
            <person name="Chen C."/>
            <person name="Johnson J."/>
            <person name="Sharma A."/>
            <person name="Barry K."/>
            <person name="Grigoriev I.V."/>
            <person name="Spatafora J.W."/>
        </authorList>
    </citation>
    <scope>NUCLEOTIDE SEQUENCE [LARGE SCALE GENOMIC DNA]</scope>
    <source>
        <strain evidence="2 3">AM-OR11-056</strain>
    </source>
</reference>
<dbReference type="AlphaFoldDB" id="A0A1J8PT47"/>
<proteinExistence type="predicted"/>
<comment type="caution">
    <text evidence="2">The sequence shown here is derived from an EMBL/GenBank/DDBJ whole genome shotgun (WGS) entry which is preliminary data.</text>
</comment>
<organism evidence="2 3">
    <name type="scientific">Rhizopogon vesiculosus</name>
    <dbReference type="NCBI Taxonomy" id="180088"/>
    <lineage>
        <taxon>Eukaryota</taxon>
        <taxon>Fungi</taxon>
        <taxon>Dikarya</taxon>
        <taxon>Basidiomycota</taxon>
        <taxon>Agaricomycotina</taxon>
        <taxon>Agaricomycetes</taxon>
        <taxon>Agaricomycetidae</taxon>
        <taxon>Boletales</taxon>
        <taxon>Suillineae</taxon>
        <taxon>Rhizopogonaceae</taxon>
        <taxon>Rhizopogon</taxon>
    </lineage>
</organism>
<dbReference type="Proteomes" id="UP000183567">
    <property type="component" value="Unassembled WGS sequence"/>
</dbReference>
<gene>
    <name evidence="2" type="ORF">AZE42_08383</name>
</gene>